<gene>
    <name evidence="4" type="ORF">SO694_0007409</name>
</gene>
<evidence type="ECO:0000313" key="5">
    <source>
        <dbReference type="Proteomes" id="UP001363151"/>
    </source>
</evidence>
<reference evidence="4 5" key="1">
    <citation type="submission" date="2024-03" db="EMBL/GenBank/DDBJ databases">
        <title>Aureococcus anophagefferens CCMP1851 and Kratosvirus quantuckense: Draft genome of a second virus-susceptible host strain in the model system.</title>
        <authorList>
            <person name="Chase E."/>
            <person name="Truchon A.R."/>
            <person name="Schepens W."/>
            <person name="Wilhelm S.W."/>
        </authorList>
    </citation>
    <scope>NUCLEOTIDE SEQUENCE [LARGE SCALE GENOMIC DNA]</scope>
    <source>
        <strain evidence="4 5">CCMP1851</strain>
    </source>
</reference>
<feature type="signal peptide" evidence="2">
    <location>
        <begin position="1"/>
        <end position="26"/>
    </location>
</feature>
<evidence type="ECO:0000313" key="4">
    <source>
        <dbReference type="EMBL" id="KAK7230862.1"/>
    </source>
</evidence>
<dbReference type="SUPFAM" id="SSF52266">
    <property type="entry name" value="SGNH hydrolase"/>
    <property type="match status" value="1"/>
</dbReference>
<feature type="chain" id="PRO_5046539156" description="Sialate O-acetylesterase domain-containing protein" evidence="2">
    <location>
        <begin position="27"/>
        <end position="656"/>
    </location>
</feature>
<feature type="domain" description="Sialate O-acetylesterase" evidence="3">
    <location>
        <begin position="266"/>
        <end position="440"/>
    </location>
</feature>
<proteinExistence type="predicted"/>
<dbReference type="Proteomes" id="UP001363151">
    <property type="component" value="Unassembled WGS sequence"/>
</dbReference>
<evidence type="ECO:0000256" key="1">
    <source>
        <dbReference type="ARBA" id="ARBA00022801"/>
    </source>
</evidence>
<evidence type="ECO:0000256" key="2">
    <source>
        <dbReference type="SAM" id="SignalP"/>
    </source>
</evidence>
<evidence type="ECO:0000259" key="3">
    <source>
        <dbReference type="Pfam" id="PF03629"/>
    </source>
</evidence>
<protein>
    <recommendedName>
        <fullName evidence="3">Sialate O-acetylesterase domain-containing protein</fullName>
    </recommendedName>
</protein>
<dbReference type="Pfam" id="PF03629">
    <property type="entry name" value="SASA"/>
    <property type="match status" value="1"/>
</dbReference>
<dbReference type="PANTHER" id="PTHR22901:SF0">
    <property type="entry name" value="SIALATE O-ACETYLESTERASE"/>
    <property type="match status" value="1"/>
</dbReference>
<keyword evidence="1" id="KW-0378">Hydrolase</keyword>
<dbReference type="EMBL" id="JBBJCI010000422">
    <property type="protein sequence ID" value="KAK7230862.1"/>
    <property type="molecule type" value="Genomic_DNA"/>
</dbReference>
<comment type="caution">
    <text evidence="4">The sequence shown here is derived from an EMBL/GenBank/DDBJ whole genome shotgun (WGS) entry which is preliminary data.</text>
</comment>
<name>A0ABR1FHE1_AURAN</name>
<keyword evidence="2" id="KW-0732">Signal</keyword>
<keyword evidence="5" id="KW-1185">Reference proteome</keyword>
<accession>A0ABR1FHE1</accession>
<dbReference type="InterPro" id="IPR039329">
    <property type="entry name" value="SIAE"/>
</dbReference>
<dbReference type="InterPro" id="IPR036514">
    <property type="entry name" value="SGNH_hydro_sf"/>
</dbReference>
<organism evidence="4 5">
    <name type="scientific">Aureococcus anophagefferens</name>
    <name type="common">Harmful bloom alga</name>
    <dbReference type="NCBI Taxonomy" id="44056"/>
    <lineage>
        <taxon>Eukaryota</taxon>
        <taxon>Sar</taxon>
        <taxon>Stramenopiles</taxon>
        <taxon>Ochrophyta</taxon>
        <taxon>Pelagophyceae</taxon>
        <taxon>Pelagomonadales</taxon>
        <taxon>Pelagomonadaceae</taxon>
        <taxon>Aureococcus</taxon>
    </lineage>
</organism>
<dbReference type="Gene3D" id="3.40.50.1110">
    <property type="entry name" value="SGNH hydrolase"/>
    <property type="match status" value="1"/>
</dbReference>
<dbReference type="PANTHER" id="PTHR22901">
    <property type="entry name" value="SIALATE O-ACETYLESTERASE"/>
    <property type="match status" value="1"/>
</dbReference>
<sequence length="656" mass="68921">MPNAKKNTMRLNATLLALFALPATFAAPDPFALTDAYIDARDKRTPAAAPGVQSDPFALTDAYIDARDKRTPAAAPGVQFSGVFSDGAVLQRGVAVAVYGSVAKASADVVAVTVTDQTGKTETYASPVAALGGDADAWRVELKPREAGGDFSIRAAYGADATTIANVTFGDVFFCSGQSNAWLVMNFALERNETYADVRAGRYDHVRMRTQTRLNISDGAASYLAPPPPAYDPAGGFPEGGWLRATGGAEDVDNTVAQMSAMCWFFAAALTDSERAAGRDPAPLGLVHSSWGGTIAEMWLPNATLYDASAGCLNATGGPPYQRKDYANGALYNGMVRPWVNYSVAGVLWYQGENNLFQCADDGGAENGPGACGVLEKRTGYACLVSRLVTSWREAWGDATLPFGVVELAGGTSEGFSRSMGAFRHAQAAVKAHARTFVAAGHDVGDPWSGSEARCHEPDAPYACQREDGSPNDTPYTKFFMGSIHPRTKKWVGDRLAFAYRALVGAAPDAAPRAGPTLAGCRVDGGSLVLAFDEALLGDDGVRAWPSAAASGAPTDALMVRYGDAWRAAAIAPQRPFDEKNGTRLANFASATATLDGDNVTGVRYGWADRPFCIVDNVLEPCAPNGGPLMLAKNLLPALPFWAEVAGGECASISSA</sequence>
<dbReference type="InterPro" id="IPR005181">
    <property type="entry name" value="SASA"/>
</dbReference>